<dbReference type="EMBL" id="AFQD01000194">
    <property type="protein sequence ID" value="EGQ79792.1"/>
    <property type="molecule type" value="Genomic_DNA"/>
</dbReference>
<dbReference type="AlphaFoldDB" id="F9EMN1"/>
<keyword evidence="2" id="KW-1185">Reference proteome</keyword>
<reference evidence="1 2" key="1">
    <citation type="submission" date="2011-05" db="EMBL/GenBank/DDBJ databases">
        <authorList>
            <person name="Muzny D."/>
            <person name="Qin X."/>
            <person name="Deng J."/>
            <person name="Jiang H."/>
            <person name="Liu Y."/>
            <person name="Qu J."/>
            <person name="Song X.-Z."/>
            <person name="Zhang L."/>
            <person name="Thornton R."/>
            <person name="Coyle M."/>
            <person name="Francisco L."/>
            <person name="Jackson L."/>
            <person name="Javaid M."/>
            <person name="Korchina V."/>
            <person name="Kovar C."/>
            <person name="Mata R."/>
            <person name="Mathew T."/>
            <person name="Ngo R."/>
            <person name="Nguyen L."/>
            <person name="Nguyen N."/>
            <person name="Okwuonu G."/>
            <person name="Ongeri F."/>
            <person name="Pham C."/>
            <person name="Simmons D."/>
            <person name="Wilczek-Boney K."/>
            <person name="Hale W."/>
            <person name="Jakkamsetti A."/>
            <person name="Pham P."/>
            <person name="Ruth R."/>
            <person name="San Lucas F."/>
            <person name="Warren J."/>
            <person name="Zhang J."/>
            <person name="Zhao Z."/>
            <person name="Zhou C."/>
            <person name="Zhu D."/>
            <person name="Lee S."/>
            <person name="Bess C."/>
            <person name="Blankenburg K."/>
            <person name="Forbes L."/>
            <person name="Fu Q."/>
            <person name="Gubbala S."/>
            <person name="Hirani K."/>
            <person name="Jayaseelan J.C."/>
            <person name="Lara F."/>
            <person name="Munidasa M."/>
            <person name="Palculict T."/>
            <person name="Patil S."/>
            <person name="Pu L.-L."/>
            <person name="Saada N."/>
            <person name="Tang L."/>
            <person name="Weissenberger G."/>
            <person name="Zhu Y."/>
            <person name="Hemphill L."/>
            <person name="Shang Y."/>
            <person name="Youmans B."/>
            <person name="Ayvaz T."/>
            <person name="Ross M."/>
            <person name="Santibanez J."/>
            <person name="Aqrawi P."/>
            <person name="Gross S."/>
            <person name="Joshi V."/>
            <person name="Fowler G."/>
            <person name="Nazareth L."/>
            <person name="Reid J."/>
            <person name="Worley K."/>
            <person name="Petrosino J."/>
            <person name="Highlander S."/>
            <person name="Gibbs R."/>
        </authorList>
    </citation>
    <scope>NUCLEOTIDE SEQUENCE [LARGE SCALE GENOMIC DNA]</scope>
    <source>
        <strain evidence="1 2">ATCC 51191</strain>
    </source>
</reference>
<dbReference type="Proteomes" id="UP000005392">
    <property type="component" value="Unassembled WGS sequence"/>
</dbReference>
<gene>
    <name evidence="1" type="primary">rnb</name>
    <name evidence="1" type="ORF">HMPREF9094_1186</name>
</gene>
<proteinExistence type="predicted"/>
<sequence>MNLEKDLERVKELLKDVKYLTFEQISSFLDWTEQDKKDYKAILMSWVDSGD</sequence>
<comment type="caution">
    <text evidence="1">The sequence shown here is derived from an EMBL/GenBank/DDBJ whole genome shotgun (WGS) entry which is preliminary data.</text>
</comment>
<protein>
    <submittedName>
        <fullName evidence="1">Ribonuclease II</fullName>
        <ecNumber evidence="1">3.1.13.1</ecNumber>
    </submittedName>
</protein>
<name>F9EMN1_9FUSO</name>
<evidence type="ECO:0000313" key="2">
    <source>
        <dbReference type="Proteomes" id="UP000005392"/>
    </source>
</evidence>
<dbReference type="GO" id="GO:0008859">
    <property type="term" value="F:exoribonuclease II activity"/>
    <property type="evidence" value="ECO:0007669"/>
    <property type="project" value="UniProtKB-EC"/>
</dbReference>
<organism evidence="1 2">
    <name type="scientific">Fusobacterium animalis ATCC 51191</name>
    <dbReference type="NCBI Taxonomy" id="997347"/>
    <lineage>
        <taxon>Bacteria</taxon>
        <taxon>Fusobacteriati</taxon>
        <taxon>Fusobacteriota</taxon>
        <taxon>Fusobacteriia</taxon>
        <taxon>Fusobacteriales</taxon>
        <taxon>Fusobacteriaceae</taxon>
        <taxon>Fusobacterium</taxon>
    </lineage>
</organism>
<keyword evidence="1" id="KW-0378">Hydrolase</keyword>
<evidence type="ECO:0000313" key="1">
    <source>
        <dbReference type="EMBL" id="EGQ79792.1"/>
    </source>
</evidence>
<accession>F9EMN1</accession>
<dbReference type="PATRIC" id="fig|997347.4.peg.1106"/>
<dbReference type="HOGENOM" id="CLU_3099152_0_0_0"/>
<dbReference type="EC" id="3.1.13.1" evidence="1"/>